<name>A0A4R2L6C9_9GAMM</name>
<dbReference type="PROSITE" id="PS51257">
    <property type="entry name" value="PROKAR_LIPOPROTEIN"/>
    <property type="match status" value="1"/>
</dbReference>
<evidence type="ECO:0000313" key="2">
    <source>
        <dbReference type="Proteomes" id="UP000294980"/>
    </source>
</evidence>
<gene>
    <name evidence="1" type="ORF">EV688_10121</name>
</gene>
<dbReference type="OrthoDB" id="6120981at2"/>
<sequence length="109" mass="12207">MFCRFVLSVNALFITSLVVGCTWVKIPEEARAVDIVEESRVASCRQLGNVTTQVKWKVAGVARNAEKVQTELDDLARKQALGLGADTLVRDRAEDGEGRYRAYLCERQF</sequence>
<reference evidence="1 2" key="1">
    <citation type="submission" date="2019-03" db="EMBL/GenBank/DDBJ databases">
        <title>Genomic Encyclopedia of Type Strains, Phase IV (KMG-IV): sequencing the most valuable type-strain genomes for metagenomic binning, comparative biology and taxonomic classification.</title>
        <authorList>
            <person name="Goeker M."/>
        </authorList>
    </citation>
    <scope>NUCLEOTIDE SEQUENCE [LARGE SCALE GENOMIC DNA]</scope>
    <source>
        <strain evidence="1 2">DSM 23344</strain>
    </source>
</reference>
<protein>
    <submittedName>
        <fullName evidence="1">Uncharacterized protein DUF4156</fullName>
    </submittedName>
</protein>
<keyword evidence="2" id="KW-1185">Reference proteome</keyword>
<comment type="caution">
    <text evidence="1">The sequence shown here is derived from an EMBL/GenBank/DDBJ whole genome shotgun (WGS) entry which is preliminary data.</text>
</comment>
<dbReference type="AlphaFoldDB" id="A0A4R2L6C9"/>
<dbReference type="Proteomes" id="UP000294980">
    <property type="component" value="Unassembled WGS sequence"/>
</dbReference>
<dbReference type="RefSeq" id="WP_117316172.1">
    <property type="nucleotide sequence ID" value="NZ_QQSW01000006.1"/>
</dbReference>
<proteinExistence type="predicted"/>
<dbReference type="InterPro" id="IPR025294">
    <property type="entry name" value="DUF4156"/>
</dbReference>
<evidence type="ECO:0000313" key="1">
    <source>
        <dbReference type="EMBL" id="TCO78208.1"/>
    </source>
</evidence>
<dbReference type="Pfam" id="PF13698">
    <property type="entry name" value="DUF4156"/>
    <property type="match status" value="1"/>
</dbReference>
<accession>A0A4R2L6C9</accession>
<dbReference type="EMBL" id="SLWX01000001">
    <property type="protein sequence ID" value="TCO78208.1"/>
    <property type="molecule type" value="Genomic_DNA"/>
</dbReference>
<organism evidence="1 2">
    <name type="scientific">Chromatocurvus halotolerans</name>
    <dbReference type="NCBI Taxonomy" id="1132028"/>
    <lineage>
        <taxon>Bacteria</taxon>
        <taxon>Pseudomonadati</taxon>
        <taxon>Pseudomonadota</taxon>
        <taxon>Gammaproteobacteria</taxon>
        <taxon>Cellvibrionales</taxon>
        <taxon>Halieaceae</taxon>
        <taxon>Chromatocurvus</taxon>
    </lineage>
</organism>